<evidence type="ECO:0000256" key="4">
    <source>
        <dbReference type="ARBA" id="ARBA00022737"/>
    </source>
</evidence>
<keyword evidence="5" id="KW-1133">Transmembrane helix</keyword>
<dbReference type="InterPro" id="IPR001611">
    <property type="entry name" value="Leu-rich_rpt"/>
</dbReference>
<feature type="domain" description="Pesticidal crystal protein Cry22Aa Ig-like" evidence="7">
    <location>
        <begin position="293"/>
        <end position="363"/>
    </location>
</feature>
<organism evidence="8 9">
    <name type="scientific">Turicibacter sanguinis</name>
    <dbReference type="NCBI Taxonomy" id="154288"/>
    <lineage>
        <taxon>Bacteria</taxon>
        <taxon>Bacillati</taxon>
        <taxon>Bacillota</taxon>
        <taxon>Erysipelotrichia</taxon>
        <taxon>Erysipelotrichales</taxon>
        <taxon>Turicibacteraceae</taxon>
        <taxon>Turicibacter</taxon>
    </lineage>
</organism>
<gene>
    <name evidence="8" type="ORF">GMA92_12275</name>
</gene>
<keyword evidence="3 6" id="KW-0732">Signal</keyword>
<keyword evidence="4" id="KW-0677">Repeat</keyword>
<dbReference type="InterPro" id="IPR032179">
    <property type="entry name" value="Cry22Aa_Ig-like"/>
</dbReference>
<dbReference type="AlphaFoldDB" id="A0A9X4XGL2"/>
<dbReference type="GeneID" id="60058513"/>
<dbReference type="InterPro" id="IPR013783">
    <property type="entry name" value="Ig-like_fold"/>
</dbReference>
<protein>
    <submittedName>
        <fullName evidence="8">DUF5011 domain-containing protein</fullName>
    </submittedName>
</protein>
<comment type="similarity">
    <text evidence="1">Belongs to the internalin family.</text>
</comment>
<accession>A0A9X4XGL2</accession>
<keyword evidence="2" id="KW-0433">Leucine-rich repeat</keyword>
<feature type="transmembrane region" description="Helical" evidence="5">
    <location>
        <begin position="456"/>
        <end position="475"/>
    </location>
</feature>
<dbReference type="SUPFAM" id="SSF52058">
    <property type="entry name" value="L domain-like"/>
    <property type="match status" value="1"/>
</dbReference>
<dbReference type="Gene3D" id="2.60.40.1220">
    <property type="match status" value="1"/>
</dbReference>
<dbReference type="Pfam" id="PF16403">
    <property type="entry name" value="Bact_surface_Ig-like"/>
    <property type="match status" value="2"/>
</dbReference>
<dbReference type="InterPro" id="IPR025875">
    <property type="entry name" value="Leu-rich_rpt_4"/>
</dbReference>
<reference evidence="8 9" key="1">
    <citation type="journal article" date="2019" name="Nat. Med.">
        <title>A library of human gut bacterial isolates paired with longitudinal multiomics data enables mechanistic microbiome research.</title>
        <authorList>
            <person name="Poyet M."/>
            <person name="Groussin M."/>
            <person name="Gibbons S.M."/>
            <person name="Avila-Pacheco J."/>
            <person name="Jiang X."/>
            <person name="Kearney S.M."/>
            <person name="Perrotta A.R."/>
            <person name="Berdy B."/>
            <person name="Zhao S."/>
            <person name="Lieberman T.D."/>
            <person name="Swanson P.K."/>
            <person name="Smith M."/>
            <person name="Roesemann S."/>
            <person name="Alexander J.E."/>
            <person name="Rich S.A."/>
            <person name="Livny J."/>
            <person name="Vlamakis H."/>
            <person name="Clish C."/>
            <person name="Bullock K."/>
            <person name="Deik A."/>
            <person name="Scott J."/>
            <person name="Pierce K.A."/>
            <person name="Xavier R.J."/>
            <person name="Alm E.J."/>
        </authorList>
    </citation>
    <scope>NUCLEOTIDE SEQUENCE [LARGE SCALE GENOMIC DNA]</scope>
    <source>
        <strain evidence="8 9">BIOML-A198</strain>
    </source>
</reference>
<evidence type="ECO:0000256" key="1">
    <source>
        <dbReference type="ARBA" id="ARBA00009432"/>
    </source>
</evidence>
<dbReference type="RefSeq" id="WP_006785671.1">
    <property type="nucleotide sequence ID" value="NZ_CAJJOK010000001.1"/>
</dbReference>
<dbReference type="Proteomes" id="UP000487649">
    <property type="component" value="Unassembled WGS sequence"/>
</dbReference>
<feature type="domain" description="Pesticidal crystal protein Cry22Aa Ig-like" evidence="7">
    <location>
        <begin position="380"/>
        <end position="446"/>
    </location>
</feature>
<dbReference type="Gene3D" id="3.80.10.10">
    <property type="entry name" value="Ribonuclease Inhibitor"/>
    <property type="match status" value="1"/>
</dbReference>
<dbReference type="Gene3D" id="2.60.40.10">
    <property type="entry name" value="Immunoglobulins"/>
    <property type="match status" value="2"/>
</dbReference>
<evidence type="ECO:0000256" key="6">
    <source>
        <dbReference type="SAM" id="SignalP"/>
    </source>
</evidence>
<name>A0A9X4XGL2_9FIRM</name>
<dbReference type="PANTHER" id="PTHR46652:SF3">
    <property type="entry name" value="LEUCINE-RICH REPEAT-CONTAINING PROTEIN 9"/>
    <property type="match status" value="1"/>
</dbReference>
<dbReference type="InterPro" id="IPR050836">
    <property type="entry name" value="SDS22/Internalin_LRR"/>
</dbReference>
<dbReference type="SMART" id="SM00365">
    <property type="entry name" value="LRR_SD22"/>
    <property type="match status" value="4"/>
</dbReference>
<dbReference type="PROSITE" id="PS51450">
    <property type="entry name" value="LRR"/>
    <property type="match status" value="4"/>
</dbReference>
<evidence type="ECO:0000256" key="3">
    <source>
        <dbReference type="ARBA" id="ARBA00022729"/>
    </source>
</evidence>
<evidence type="ECO:0000259" key="7">
    <source>
        <dbReference type="Pfam" id="PF16403"/>
    </source>
</evidence>
<keyword evidence="5" id="KW-0812">Transmembrane</keyword>
<comment type="caution">
    <text evidence="8">The sequence shown here is derived from an EMBL/GenBank/DDBJ whole genome shotgun (WGS) entry which is preliminary data.</text>
</comment>
<evidence type="ECO:0000313" key="9">
    <source>
        <dbReference type="Proteomes" id="UP000487649"/>
    </source>
</evidence>
<evidence type="ECO:0000256" key="5">
    <source>
        <dbReference type="SAM" id="Phobius"/>
    </source>
</evidence>
<sequence length="481" mass="52932">MVKKSILFLFILFMTFTTISTTHAMSNDIVNIPDQSLKIALNEALGNSSESDITKKQLSTLKVANLNGKGISNLEGLQYATNLTLLRLQDNQISDLSPLTNLSKLNYLILTNNKIQDISALSHLVNLSLLNIASNEIRDLGPLSNLDELVYLYLADNNLYDMTPVTEMEDLEIIDFSNNHVKDISRFKSLAQYLYGWGHEQTIDLGEYSVKKGDTLKIKNPILDFNGPVGKVNVEDGYYDLKTDEVVWENIQESQDLKFTFSEIASSSDGVEIEFDGTVFLHVNLDLGQTPIISGATDLTLSVGTPFNSLEGVTAYDAEDDDLTSQIQVRGMVDINIVGRYELIYSVMDSSGNTTTVTRIISVLPSSSIINELPVIQARDKIIKVGDAFDPSEGVTAYDIEDGNLTSEIKIIENNVNASVSGTYHITYQVSDRDGALVTNSVTITVMNQVTPNTGFNSWLLLGIGVVLCTGGIVLNRRKEN</sequence>
<dbReference type="InterPro" id="IPR014755">
    <property type="entry name" value="Cu-Rt/internalin_Ig-like"/>
</dbReference>
<feature type="chain" id="PRO_5040730593" evidence="6">
    <location>
        <begin position="25"/>
        <end position="481"/>
    </location>
</feature>
<keyword evidence="5" id="KW-0472">Membrane</keyword>
<dbReference type="EMBL" id="WMQE01000032">
    <property type="protein sequence ID" value="MTK22187.1"/>
    <property type="molecule type" value="Genomic_DNA"/>
</dbReference>
<feature type="signal peptide" evidence="6">
    <location>
        <begin position="1"/>
        <end position="24"/>
    </location>
</feature>
<proteinExistence type="inferred from homology"/>
<evidence type="ECO:0000256" key="2">
    <source>
        <dbReference type="ARBA" id="ARBA00022614"/>
    </source>
</evidence>
<dbReference type="Pfam" id="PF12799">
    <property type="entry name" value="LRR_4"/>
    <property type="match status" value="1"/>
</dbReference>
<evidence type="ECO:0000313" key="8">
    <source>
        <dbReference type="EMBL" id="MTK22187.1"/>
    </source>
</evidence>
<dbReference type="InterPro" id="IPR032675">
    <property type="entry name" value="LRR_dom_sf"/>
</dbReference>
<dbReference type="PANTHER" id="PTHR46652">
    <property type="entry name" value="LEUCINE-RICH REPEAT AND IQ DOMAIN-CONTAINING PROTEIN 1-RELATED"/>
    <property type="match status" value="1"/>
</dbReference>